<feature type="transmembrane region" description="Helical" evidence="1">
    <location>
        <begin position="186"/>
        <end position="202"/>
    </location>
</feature>
<sequence>MDVVVAIISSASLFLVALIAAHFISKNKAFSFLQARTQRYGCIDGLRGYLALAVFLHHFVITWYWKVNGWWDRPPEVYFQNAGRVGVALFFMITGFLFISKVLRDAGKTDWLKLFESRFFRIVPLYFFAVVCISVIVFTATNFQLNVSPYELVKQYFKWATFRGYEINGFEDTRLIIAAVDWTLKYEWFFYLSLPVISLFIINGKRLGGACLSLLTILLYIFPITALGMNSIYLIVFTVGGISAYIIKQYPVDYAYFRKTWVSIIAVLALCISILHPNTMSITHILCMSIFFVLVVCGNDLFGLLSLRSSVLLGEISYSIYLLHGLVLYLIFSFFNFVDLSVLSLSEAFALMPLIGGLVVVVSVLTFILVEKHGITFGRKYKVSQFLRAKIGYRRK</sequence>
<reference evidence="3" key="1">
    <citation type="journal article" date="2014" name="Int. J. Syst. Evol. Microbiol.">
        <title>Complete genome sequence of Corynebacterium casei LMG S-19264T (=DSM 44701T), isolated from a smear-ripened cheese.</title>
        <authorList>
            <consortium name="US DOE Joint Genome Institute (JGI-PGF)"/>
            <person name="Walter F."/>
            <person name="Albersmeier A."/>
            <person name="Kalinowski J."/>
            <person name="Ruckert C."/>
        </authorList>
    </citation>
    <scope>NUCLEOTIDE SEQUENCE</scope>
    <source>
        <strain evidence="3">NBRC 110023</strain>
    </source>
</reference>
<dbReference type="InterPro" id="IPR002656">
    <property type="entry name" value="Acyl_transf_3_dom"/>
</dbReference>
<dbReference type="PANTHER" id="PTHR23028">
    <property type="entry name" value="ACETYLTRANSFERASE"/>
    <property type="match status" value="1"/>
</dbReference>
<feature type="transmembrane region" description="Helical" evidence="1">
    <location>
        <begin position="319"/>
        <end position="338"/>
    </location>
</feature>
<name>A0AA37SU90_9ALTE</name>
<dbReference type="EMBL" id="BSOT01000005">
    <property type="protein sequence ID" value="GLR69891.1"/>
    <property type="molecule type" value="Genomic_DNA"/>
</dbReference>
<keyword evidence="1" id="KW-1133">Transmembrane helix</keyword>
<dbReference type="InterPro" id="IPR050879">
    <property type="entry name" value="Acyltransferase_3"/>
</dbReference>
<dbReference type="Pfam" id="PF01757">
    <property type="entry name" value="Acyl_transf_3"/>
    <property type="match status" value="1"/>
</dbReference>
<dbReference type="RefSeq" id="WP_284216198.1">
    <property type="nucleotide sequence ID" value="NZ_BSOT01000005.1"/>
</dbReference>
<organism evidence="3 4">
    <name type="scientific">Agaribacter marinus</name>
    <dbReference type="NCBI Taxonomy" id="1431249"/>
    <lineage>
        <taxon>Bacteria</taxon>
        <taxon>Pseudomonadati</taxon>
        <taxon>Pseudomonadota</taxon>
        <taxon>Gammaproteobacteria</taxon>
        <taxon>Alteromonadales</taxon>
        <taxon>Alteromonadaceae</taxon>
        <taxon>Agaribacter</taxon>
    </lineage>
</organism>
<dbReference type="GO" id="GO:0016747">
    <property type="term" value="F:acyltransferase activity, transferring groups other than amino-acyl groups"/>
    <property type="evidence" value="ECO:0007669"/>
    <property type="project" value="InterPro"/>
</dbReference>
<dbReference type="PANTHER" id="PTHR23028:SF53">
    <property type="entry name" value="ACYL_TRANSF_3 DOMAIN-CONTAINING PROTEIN"/>
    <property type="match status" value="1"/>
</dbReference>
<feature type="transmembrane region" description="Helical" evidence="1">
    <location>
        <begin position="231"/>
        <end position="247"/>
    </location>
</feature>
<dbReference type="AlphaFoldDB" id="A0AA37SU90"/>
<reference evidence="3" key="2">
    <citation type="submission" date="2023-01" db="EMBL/GenBank/DDBJ databases">
        <title>Draft genome sequence of Agaribacter marinus strain NBRC 110023.</title>
        <authorList>
            <person name="Sun Q."/>
            <person name="Mori K."/>
        </authorList>
    </citation>
    <scope>NUCLEOTIDE SEQUENCE</scope>
    <source>
        <strain evidence="3">NBRC 110023</strain>
    </source>
</reference>
<feature type="transmembrane region" description="Helical" evidence="1">
    <location>
        <begin position="123"/>
        <end position="143"/>
    </location>
</feature>
<keyword evidence="3" id="KW-0012">Acyltransferase</keyword>
<feature type="transmembrane region" description="Helical" evidence="1">
    <location>
        <begin position="46"/>
        <end position="65"/>
    </location>
</feature>
<feature type="transmembrane region" description="Helical" evidence="1">
    <location>
        <begin position="259"/>
        <end position="276"/>
    </location>
</feature>
<evidence type="ECO:0000256" key="1">
    <source>
        <dbReference type="SAM" id="Phobius"/>
    </source>
</evidence>
<comment type="caution">
    <text evidence="3">The sequence shown here is derived from an EMBL/GenBank/DDBJ whole genome shotgun (WGS) entry which is preliminary data.</text>
</comment>
<feature type="transmembrane region" description="Helical" evidence="1">
    <location>
        <begin position="350"/>
        <end position="370"/>
    </location>
</feature>
<feature type="transmembrane region" description="Helical" evidence="1">
    <location>
        <begin position="207"/>
        <end position="225"/>
    </location>
</feature>
<evidence type="ECO:0000313" key="3">
    <source>
        <dbReference type="EMBL" id="GLR69891.1"/>
    </source>
</evidence>
<keyword evidence="1" id="KW-0812">Transmembrane</keyword>
<proteinExistence type="predicted"/>
<feature type="transmembrane region" description="Helical" evidence="1">
    <location>
        <begin position="282"/>
        <end position="307"/>
    </location>
</feature>
<gene>
    <name evidence="3" type="ORF">GCM10007852_07990</name>
</gene>
<keyword evidence="3" id="KW-0808">Transferase</keyword>
<dbReference type="Proteomes" id="UP001156601">
    <property type="component" value="Unassembled WGS sequence"/>
</dbReference>
<feature type="domain" description="Acyltransferase 3" evidence="2">
    <location>
        <begin position="42"/>
        <end position="366"/>
    </location>
</feature>
<dbReference type="GO" id="GO:0016020">
    <property type="term" value="C:membrane"/>
    <property type="evidence" value="ECO:0007669"/>
    <property type="project" value="TreeGrafter"/>
</dbReference>
<accession>A0AA37SU90</accession>
<keyword evidence="1" id="KW-0472">Membrane</keyword>
<keyword evidence="4" id="KW-1185">Reference proteome</keyword>
<feature type="transmembrane region" description="Helical" evidence="1">
    <location>
        <begin position="85"/>
        <end position="103"/>
    </location>
</feature>
<dbReference type="GO" id="GO:0000271">
    <property type="term" value="P:polysaccharide biosynthetic process"/>
    <property type="evidence" value="ECO:0007669"/>
    <property type="project" value="TreeGrafter"/>
</dbReference>
<evidence type="ECO:0000259" key="2">
    <source>
        <dbReference type="Pfam" id="PF01757"/>
    </source>
</evidence>
<feature type="transmembrane region" description="Helical" evidence="1">
    <location>
        <begin position="6"/>
        <end position="25"/>
    </location>
</feature>
<protein>
    <submittedName>
        <fullName evidence="3">Acyltransferase</fullName>
    </submittedName>
</protein>
<evidence type="ECO:0000313" key="4">
    <source>
        <dbReference type="Proteomes" id="UP001156601"/>
    </source>
</evidence>